<sequence>MKRLSLITANLALLSPFAFAQTVIPQSQVNMPDIITTIIIFLIALGTYHLTKTKIQQKKPNLPVVIHHVAGAIMAAIIFYVIFFFIGFCF</sequence>
<organism evidence="3 4">
    <name type="scientific">Photobacterium kishitanii</name>
    <dbReference type="NCBI Taxonomy" id="318456"/>
    <lineage>
        <taxon>Bacteria</taxon>
        <taxon>Pseudomonadati</taxon>
        <taxon>Pseudomonadota</taxon>
        <taxon>Gammaproteobacteria</taxon>
        <taxon>Vibrionales</taxon>
        <taxon>Vibrionaceae</taxon>
        <taxon>Photobacterium</taxon>
    </lineage>
</organism>
<keyword evidence="1" id="KW-0472">Membrane</keyword>
<keyword evidence="1" id="KW-0812">Transmembrane</keyword>
<accession>A0AAX0YS44</accession>
<evidence type="ECO:0000313" key="3">
    <source>
        <dbReference type="EMBL" id="PSX44432.1"/>
    </source>
</evidence>
<name>A0AAX0YS44_9GAMM</name>
<keyword evidence="2" id="KW-0732">Signal</keyword>
<evidence type="ECO:0000256" key="2">
    <source>
        <dbReference type="SAM" id="SignalP"/>
    </source>
</evidence>
<feature type="signal peptide" evidence="2">
    <location>
        <begin position="1"/>
        <end position="20"/>
    </location>
</feature>
<dbReference type="RefSeq" id="WP_045041913.1">
    <property type="nucleotide sequence ID" value="NZ_JZSP01000004.1"/>
</dbReference>
<keyword evidence="4" id="KW-1185">Reference proteome</keyword>
<feature type="transmembrane region" description="Helical" evidence="1">
    <location>
        <begin position="62"/>
        <end position="88"/>
    </location>
</feature>
<evidence type="ECO:0000313" key="4">
    <source>
        <dbReference type="Proteomes" id="UP000240728"/>
    </source>
</evidence>
<gene>
    <name evidence="3" type="ORF">C0W53_14280</name>
</gene>
<keyword evidence="1" id="KW-1133">Transmembrane helix</keyword>
<dbReference type="EMBL" id="PYOZ01000008">
    <property type="protein sequence ID" value="PSX44432.1"/>
    <property type="molecule type" value="Genomic_DNA"/>
</dbReference>
<reference evidence="3 4" key="1">
    <citation type="submission" date="2018-01" db="EMBL/GenBank/DDBJ databases">
        <title>Whole genome sequencing of Histamine producing bacteria.</title>
        <authorList>
            <person name="Butler K."/>
        </authorList>
    </citation>
    <scope>NUCLEOTIDE SEQUENCE [LARGE SCALE GENOMIC DNA]</scope>
    <source>
        <strain evidence="3 4">A1-4</strain>
    </source>
</reference>
<dbReference type="AlphaFoldDB" id="A0AAX0YS44"/>
<evidence type="ECO:0000256" key="1">
    <source>
        <dbReference type="SAM" id="Phobius"/>
    </source>
</evidence>
<protein>
    <recommendedName>
        <fullName evidence="5">Histidine kinase</fullName>
    </recommendedName>
</protein>
<feature type="transmembrane region" description="Helical" evidence="1">
    <location>
        <begin position="30"/>
        <end position="50"/>
    </location>
</feature>
<feature type="chain" id="PRO_5043432546" description="Histidine kinase" evidence="2">
    <location>
        <begin position="21"/>
        <end position="90"/>
    </location>
</feature>
<evidence type="ECO:0008006" key="5">
    <source>
        <dbReference type="Google" id="ProtNLM"/>
    </source>
</evidence>
<comment type="caution">
    <text evidence="3">The sequence shown here is derived from an EMBL/GenBank/DDBJ whole genome shotgun (WGS) entry which is preliminary data.</text>
</comment>
<dbReference type="Proteomes" id="UP000240728">
    <property type="component" value="Unassembled WGS sequence"/>
</dbReference>
<proteinExistence type="predicted"/>